<sequence>MRNQDGVITKNELGMAICKICNEVLYTLPTNRLKKFYVVCNNEECIGKTREGDTK</sequence>
<keyword evidence="2" id="KW-1185">Reference proteome</keyword>
<dbReference type="Proteomes" id="UP000275368">
    <property type="component" value="Chromosome"/>
</dbReference>
<dbReference type="KEGG" id="pbk:Back11_48610"/>
<accession>A0A3G9IYB9</accession>
<dbReference type="AlphaFoldDB" id="A0A3G9IYB9"/>
<evidence type="ECO:0000313" key="1">
    <source>
        <dbReference type="EMBL" id="BBH23516.1"/>
    </source>
</evidence>
<organism evidence="1 2">
    <name type="scientific">Paenibacillus baekrokdamisoli</name>
    <dbReference type="NCBI Taxonomy" id="1712516"/>
    <lineage>
        <taxon>Bacteria</taxon>
        <taxon>Bacillati</taxon>
        <taxon>Bacillota</taxon>
        <taxon>Bacilli</taxon>
        <taxon>Bacillales</taxon>
        <taxon>Paenibacillaceae</taxon>
        <taxon>Paenibacillus</taxon>
    </lineage>
</organism>
<evidence type="ECO:0000313" key="2">
    <source>
        <dbReference type="Proteomes" id="UP000275368"/>
    </source>
</evidence>
<dbReference type="EMBL" id="AP019308">
    <property type="protein sequence ID" value="BBH23516.1"/>
    <property type="molecule type" value="Genomic_DNA"/>
</dbReference>
<dbReference type="OrthoDB" id="2971595at2"/>
<gene>
    <name evidence="1" type="ORF">Back11_48610</name>
</gene>
<reference evidence="1 2" key="1">
    <citation type="submission" date="2018-11" db="EMBL/GenBank/DDBJ databases">
        <title>Complete genome sequence of Paenibacillus baekrokdamisoli strain KCTC 33723.</title>
        <authorList>
            <person name="Kang S.W."/>
            <person name="Lee K.C."/>
            <person name="Kim K.K."/>
            <person name="Kim J.S."/>
            <person name="Kim D.S."/>
            <person name="Ko S.H."/>
            <person name="Yang S.H."/>
            <person name="Lee J.S."/>
        </authorList>
    </citation>
    <scope>NUCLEOTIDE SEQUENCE [LARGE SCALE GENOMIC DNA]</scope>
    <source>
        <strain evidence="1 2">KCTC 33723</strain>
    </source>
</reference>
<protein>
    <submittedName>
        <fullName evidence="1">Uncharacterized protein</fullName>
    </submittedName>
</protein>
<proteinExistence type="predicted"/>
<name>A0A3G9IYB9_9BACL</name>